<dbReference type="EC" id="3.1.3.16" evidence="2"/>
<dbReference type="EMBL" id="SNZG01000009">
    <property type="protein sequence ID" value="TDR40167.1"/>
    <property type="molecule type" value="Genomic_DNA"/>
</dbReference>
<dbReference type="GO" id="GO:0004722">
    <property type="term" value="F:protein serine/threonine phosphatase activity"/>
    <property type="evidence" value="ECO:0007669"/>
    <property type="project" value="UniProtKB-EC"/>
</dbReference>
<dbReference type="Proteomes" id="UP000294641">
    <property type="component" value="Unassembled WGS sequence"/>
</dbReference>
<accession>A0A2U3AE94</accession>
<dbReference type="SMART" id="SM00332">
    <property type="entry name" value="PP2Cc"/>
    <property type="match status" value="1"/>
</dbReference>
<dbReference type="InterPro" id="IPR001932">
    <property type="entry name" value="PPM-type_phosphatase-like_dom"/>
</dbReference>
<protein>
    <submittedName>
        <fullName evidence="3">Protein phosphatase</fullName>
    </submittedName>
    <submittedName>
        <fullName evidence="2">Serine/threonine phosphatase stp</fullName>
        <ecNumber evidence="2">3.1.3.16</ecNumber>
    </submittedName>
</protein>
<dbReference type="NCBIfam" id="NF033484">
    <property type="entry name" value="Stp1_PP2C_phos"/>
    <property type="match status" value="1"/>
</dbReference>
<feature type="domain" description="PPM-type phosphatase" evidence="1">
    <location>
        <begin position="2"/>
        <end position="245"/>
    </location>
</feature>
<dbReference type="EMBL" id="UGNP01000001">
    <property type="protein sequence ID" value="STX09033.1"/>
    <property type="molecule type" value="Genomic_DNA"/>
</dbReference>
<evidence type="ECO:0000259" key="1">
    <source>
        <dbReference type="PROSITE" id="PS51746"/>
    </source>
</evidence>
<organism evidence="2 4">
    <name type="scientific">Kurthia zopfii</name>
    <dbReference type="NCBI Taxonomy" id="1650"/>
    <lineage>
        <taxon>Bacteria</taxon>
        <taxon>Bacillati</taxon>
        <taxon>Bacillota</taxon>
        <taxon>Bacilli</taxon>
        <taxon>Bacillales</taxon>
        <taxon>Caryophanaceae</taxon>
        <taxon>Kurthia</taxon>
    </lineage>
</organism>
<dbReference type="AlphaFoldDB" id="A0A2U3AE94"/>
<keyword evidence="5" id="KW-1185">Reference proteome</keyword>
<dbReference type="SUPFAM" id="SSF81606">
    <property type="entry name" value="PP2C-like"/>
    <property type="match status" value="1"/>
</dbReference>
<comment type="caution">
    <text evidence="2">The sequence shown here is derived from an EMBL/GenBank/DDBJ whole genome shotgun (WGS) entry which is preliminary data.</text>
</comment>
<name>A0A2U3AE94_9BACL</name>
<dbReference type="InterPro" id="IPR015655">
    <property type="entry name" value="PP2C"/>
</dbReference>
<dbReference type="OrthoDB" id="9801841at2"/>
<reference evidence="3 5" key="2">
    <citation type="submission" date="2019-03" db="EMBL/GenBank/DDBJ databases">
        <title>Genomic Encyclopedia of Type Strains, Phase IV (KMG-IV): sequencing the most valuable type-strain genomes for metagenomic binning, comparative biology and taxonomic classification.</title>
        <authorList>
            <person name="Goeker M."/>
        </authorList>
    </citation>
    <scope>NUCLEOTIDE SEQUENCE [LARGE SCALE GENOMIC DNA]</scope>
    <source>
        <strain evidence="3 5">DSM 20580</strain>
    </source>
</reference>
<dbReference type="SMART" id="SM00331">
    <property type="entry name" value="PP2C_SIG"/>
    <property type="match status" value="1"/>
</dbReference>
<proteinExistence type="predicted"/>
<dbReference type="CDD" id="cd00143">
    <property type="entry name" value="PP2Cc"/>
    <property type="match status" value="1"/>
</dbReference>
<evidence type="ECO:0000313" key="4">
    <source>
        <dbReference type="Proteomes" id="UP000254330"/>
    </source>
</evidence>
<dbReference type="PANTHER" id="PTHR47992">
    <property type="entry name" value="PROTEIN PHOSPHATASE"/>
    <property type="match status" value="1"/>
</dbReference>
<evidence type="ECO:0000313" key="5">
    <source>
        <dbReference type="Proteomes" id="UP000294641"/>
    </source>
</evidence>
<evidence type="ECO:0000313" key="3">
    <source>
        <dbReference type="EMBL" id="TDR40167.1"/>
    </source>
</evidence>
<dbReference type="InterPro" id="IPR036457">
    <property type="entry name" value="PPM-type-like_dom_sf"/>
</dbReference>
<dbReference type="PROSITE" id="PS51746">
    <property type="entry name" value="PPM_2"/>
    <property type="match status" value="1"/>
</dbReference>
<reference evidence="2 4" key="1">
    <citation type="submission" date="2018-06" db="EMBL/GenBank/DDBJ databases">
        <authorList>
            <consortium name="Pathogen Informatics"/>
            <person name="Doyle S."/>
        </authorList>
    </citation>
    <scope>NUCLEOTIDE SEQUENCE [LARGE SCALE GENOMIC DNA]</scope>
    <source>
        <strain evidence="2 4">NCTC10597</strain>
    </source>
</reference>
<dbReference type="RefSeq" id="WP_109349197.1">
    <property type="nucleotide sequence ID" value="NZ_BJUE01000006.1"/>
</dbReference>
<dbReference type="Gene3D" id="3.60.40.10">
    <property type="entry name" value="PPM-type phosphatase domain"/>
    <property type="match status" value="1"/>
</dbReference>
<dbReference type="Proteomes" id="UP000254330">
    <property type="component" value="Unassembled WGS sequence"/>
</dbReference>
<gene>
    <name evidence="2" type="primary">stp_1</name>
    <name evidence="3" type="ORF">DFR61_10941</name>
    <name evidence="2" type="ORF">NCTC10597_00703</name>
</gene>
<dbReference type="Pfam" id="PF13672">
    <property type="entry name" value="PP2C_2"/>
    <property type="match status" value="1"/>
</dbReference>
<keyword evidence="2" id="KW-0378">Hydrolase</keyword>
<sequence>MRYTVESDIGQRRSVNEDRATVISRSNEAIHLAIVADGMGGHNAGDVASTMTVEGFQKKFSEVSITAFETAESRQDWLFETTVELNKIVYKYSLENENCKGMGTTLIAAIIVGNEASICHVGDSRAYHVDADTIELITRDHSYVNVLIDSGEISEEEAATHPKKNYILKSLGTEETIEPDFYKYHFQEDEFLLICSDGLSNKLDKQELHKLVTSPQSIDTKGKQLVQLANDRGGEDNISVILAQPLTYGGEEVADR</sequence>
<evidence type="ECO:0000313" key="2">
    <source>
        <dbReference type="EMBL" id="STX09033.1"/>
    </source>
</evidence>